<organism evidence="3 4">
    <name type="scientific">Clostridium magnum DSM 2767</name>
    <dbReference type="NCBI Taxonomy" id="1121326"/>
    <lineage>
        <taxon>Bacteria</taxon>
        <taxon>Bacillati</taxon>
        <taxon>Bacillota</taxon>
        <taxon>Clostridia</taxon>
        <taxon>Eubacteriales</taxon>
        <taxon>Clostridiaceae</taxon>
        <taxon>Clostridium</taxon>
    </lineage>
</organism>
<dbReference type="GO" id="GO:0046872">
    <property type="term" value="F:metal ion binding"/>
    <property type="evidence" value="ECO:0007669"/>
    <property type="project" value="UniProtKB-KW"/>
</dbReference>
<dbReference type="AlphaFoldDB" id="A0A161WSS9"/>
<dbReference type="Pfam" id="PF00834">
    <property type="entry name" value="Ribul_P_3_epim"/>
    <property type="match status" value="1"/>
</dbReference>
<proteinExistence type="predicted"/>
<dbReference type="PANTHER" id="PTHR11749">
    <property type="entry name" value="RIBULOSE-5-PHOSPHATE-3-EPIMERASE"/>
    <property type="match status" value="1"/>
</dbReference>
<dbReference type="InterPro" id="IPR013785">
    <property type="entry name" value="Aldolase_TIM"/>
</dbReference>
<dbReference type="InterPro" id="IPR000056">
    <property type="entry name" value="Ribul_P_3_epim-like"/>
</dbReference>
<comment type="caution">
    <text evidence="3">The sequence shown here is derived from an EMBL/GenBank/DDBJ whole genome shotgun (WGS) entry which is preliminary data.</text>
</comment>
<dbReference type="RefSeq" id="WP_066628282.1">
    <property type="nucleotide sequence ID" value="NZ_FQXL01000029.1"/>
</dbReference>
<evidence type="ECO:0000256" key="2">
    <source>
        <dbReference type="ARBA" id="ARBA00023235"/>
    </source>
</evidence>
<keyword evidence="4" id="KW-1185">Reference proteome</keyword>
<evidence type="ECO:0000256" key="1">
    <source>
        <dbReference type="ARBA" id="ARBA00022723"/>
    </source>
</evidence>
<dbReference type="PATRIC" id="fig|1121326.3.peg.4963"/>
<protein>
    <submittedName>
        <fullName evidence="3">Ribulose-phosphate 3-epimerase</fullName>
        <ecNumber evidence="3">5.1.3.1</ecNumber>
    </submittedName>
</protein>
<accession>A0A161WSS9</accession>
<dbReference type="SUPFAM" id="SSF51366">
    <property type="entry name" value="Ribulose-phoshate binding barrel"/>
    <property type="match status" value="1"/>
</dbReference>
<dbReference type="CDD" id="cd00429">
    <property type="entry name" value="RPE"/>
    <property type="match status" value="1"/>
</dbReference>
<sequence>MVKFAASIMCANQLNLKNELENLQHAQIDMLHCDIMDGIFVNNLAMGPYILEQIKENTDILLDLHLTTITPEKYITMFKHIKPEYISFHIETVEEPRRTIELIKSEGIKASVAISPLTPIEKIGNIIGEVDMINFMTVNPGFSGQKINYSAVNKLLNLKEICLKNNIYPLIEVDGCINKDTIPMLLERGANVFVLGTSSIFNNDNMSYYEKVMELRDLVK</sequence>
<evidence type="ECO:0000313" key="4">
    <source>
        <dbReference type="Proteomes" id="UP000076603"/>
    </source>
</evidence>
<dbReference type="InterPro" id="IPR011060">
    <property type="entry name" value="RibuloseP-bd_barrel"/>
</dbReference>
<dbReference type="NCBIfam" id="NF004076">
    <property type="entry name" value="PRK05581.1-4"/>
    <property type="match status" value="1"/>
</dbReference>
<name>A0A161WSS9_9CLOT</name>
<evidence type="ECO:0000313" key="3">
    <source>
        <dbReference type="EMBL" id="KZL89888.1"/>
    </source>
</evidence>
<dbReference type="Gene3D" id="3.20.20.70">
    <property type="entry name" value="Aldolase class I"/>
    <property type="match status" value="1"/>
</dbReference>
<dbReference type="EMBL" id="LWAE01000007">
    <property type="protein sequence ID" value="KZL89888.1"/>
    <property type="molecule type" value="Genomic_DNA"/>
</dbReference>
<reference evidence="3 4" key="1">
    <citation type="submission" date="2016-04" db="EMBL/GenBank/DDBJ databases">
        <title>Genome sequence of Clostridium magnum DSM 2767.</title>
        <authorList>
            <person name="Poehlein A."/>
            <person name="Uhlig R."/>
            <person name="Fischer R."/>
            <person name="Bahl H."/>
            <person name="Daniel R."/>
        </authorList>
    </citation>
    <scope>NUCLEOTIDE SEQUENCE [LARGE SCALE GENOMIC DNA]</scope>
    <source>
        <strain evidence="3 4">DSM 2767</strain>
    </source>
</reference>
<dbReference type="GO" id="GO:0004750">
    <property type="term" value="F:D-ribulose-phosphate 3-epimerase activity"/>
    <property type="evidence" value="ECO:0007669"/>
    <property type="project" value="UniProtKB-EC"/>
</dbReference>
<dbReference type="STRING" id="1121326.CLMAG_49020"/>
<dbReference type="OrthoDB" id="1645589at2"/>
<keyword evidence="1" id="KW-0479">Metal-binding</keyword>
<dbReference type="Proteomes" id="UP000076603">
    <property type="component" value="Unassembled WGS sequence"/>
</dbReference>
<dbReference type="GO" id="GO:0005975">
    <property type="term" value="P:carbohydrate metabolic process"/>
    <property type="evidence" value="ECO:0007669"/>
    <property type="project" value="InterPro"/>
</dbReference>
<gene>
    <name evidence="3" type="primary">rpe_3</name>
    <name evidence="3" type="ORF">CLMAG_49020</name>
</gene>
<keyword evidence="2 3" id="KW-0413">Isomerase</keyword>
<dbReference type="EC" id="5.1.3.1" evidence="3"/>